<dbReference type="InterPro" id="IPR027417">
    <property type="entry name" value="P-loop_NTPase"/>
</dbReference>
<dbReference type="Gene3D" id="3.40.50.300">
    <property type="entry name" value="P-loop containing nucleotide triphosphate hydrolases"/>
    <property type="match status" value="2"/>
</dbReference>
<organism evidence="2 3">
    <name type="scientific">Nonomuraea maheshkhaliensis</name>
    <dbReference type="NCBI Taxonomy" id="419590"/>
    <lineage>
        <taxon>Bacteria</taxon>
        <taxon>Bacillati</taxon>
        <taxon>Actinomycetota</taxon>
        <taxon>Actinomycetes</taxon>
        <taxon>Streptosporangiales</taxon>
        <taxon>Streptosporangiaceae</taxon>
        <taxon>Nonomuraea</taxon>
    </lineage>
</organism>
<evidence type="ECO:0000313" key="2">
    <source>
        <dbReference type="EMBL" id="GAA1630639.1"/>
    </source>
</evidence>
<dbReference type="RefSeq" id="WP_346104952.1">
    <property type="nucleotide sequence ID" value="NZ_BAAAMU010000017.1"/>
</dbReference>
<reference evidence="2 3" key="1">
    <citation type="journal article" date="2019" name="Int. J. Syst. Evol. Microbiol.">
        <title>The Global Catalogue of Microorganisms (GCM) 10K type strain sequencing project: providing services to taxonomists for standard genome sequencing and annotation.</title>
        <authorList>
            <consortium name="The Broad Institute Genomics Platform"/>
            <consortium name="The Broad Institute Genome Sequencing Center for Infectious Disease"/>
            <person name="Wu L."/>
            <person name="Ma J."/>
        </authorList>
    </citation>
    <scope>NUCLEOTIDE SEQUENCE [LARGE SCALE GENOMIC DNA]</scope>
    <source>
        <strain evidence="2 3">JCM 13929</strain>
    </source>
</reference>
<feature type="compositionally biased region" description="Acidic residues" evidence="1">
    <location>
        <begin position="232"/>
        <end position="252"/>
    </location>
</feature>
<comment type="caution">
    <text evidence="2">The sequence shown here is derived from an EMBL/GenBank/DDBJ whole genome shotgun (WGS) entry which is preliminary data.</text>
</comment>
<feature type="region of interest" description="Disordered" evidence="1">
    <location>
        <begin position="220"/>
        <end position="253"/>
    </location>
</feature>
<proteinExistence type="predicted"/>
<evidence type="ECO:0000313" key="3">
    <source>
        <dbReference type="Proteomes" id="UP001500064"/>
    </source>
</evidence>
<protein>
    <recommendedName>
        <fullName evidence="4">Adenylyl-sulfate kinase</fullName>
    </recommendedName>
</protein>
<dbReference type="SUPFAM" id="SSF52540">
    <property type="entry name" value="P-loop containing nucleoside triphosphate hydrolases"/>
    <property type="match status" value="2"/>
</dbReference>
<keyword evidence="3" id="KW-1185">Reference proteome</keyword>
<dbReference type="Proteomes" id="UP001500064">
    <property type="component" value="Unassembled WGS sequence"/>
</dbReference>
<sequence length="386" mass="40861">MNDVPLSVLWLSGPSGVGKSSAGWEAFAQISREGVTAAFVDGDQIGLCHPDPDGGPHPIRARNLAAMLPNFRRAGVRRLVLAGFVDTRDEVDVYTRLMPDVAFTVCRLRVDAGELERRFLARGWRPDLVAGSVAEALAQDRTDYADLCVDTTGLTVQETARLILARTAGLPAAGGEPAPVLWFSGATAAGKSTVGYEVFSQLVRTGVRAAYIDVKQIGALRPAPHGDPPDGQPDDPNDGPEDGPDDGPDDDLDVRRLVAGNLAAVWAGHRAAGARCLIVSGGPDHDDVIRACVAPIPGIDLTVCRLHATPATLAERIRLRAGGQAPQLPGDELKGLGPRDLDRVAERAAGEAEALERAGSGDLRIETDDRAAQEIAAFVRERALPW</sequence>
<evidence type="ECO:0000256" key="1">
    <source>
        <dbReference type="SAM" id="MobiDB-lite"/>
    </source>
</evidence>
<evidence type="ECO:0008006" key="4">
    <source>
        <dbReference type="Google" id="ProtNLM"/>
    </source>
</evidence>
<name>A0ABN2F577_9ACTN</name>
<dbReference type="EMBL" id="BAAAMU010000017">
    <property type="protein sequence ID" value="GAA1630639.1"/>
    <property type="molecule type" value="Genomic_DNA"/>
</dbReference>
<accession>A0ABN2F577</accession>
<gene>
    <name evidence="2" type="ORF">GCM10009733_029250</name>
</gene>